<evidence type="ECO:0000259" key="3">
    <source>
        <dbReference type="Pfam" id="PF23628"/>
    </source>
</evidence>
<dbReference type="InterPro" id="IPR055566">
    <property type="entry name" value="ARM_LIN"/>
</dbReference>
<evidence type="ECO:0000313" key="6">
    <source>
        <dbReference type="Proteomes" id="UP001188597"/>
    </source>
</evidence>
<dbReference type="InterPro" id="IPR011989">
    <property type="entry name" value="ARM-like"/>
</dbReference>
<dbReference type="Proteomes" id="UP001188597">
    <property type="component" value="Unassembled WGS sequence"/>
</dbReference>
<keyword evidence="6" id="KW-1185">Reference proteome</keyword>
<dbReference type="PANTHER" id="PTHR35549">
    <property type="entry name" value="OS04G0584500 PROTEIN"/>
    <property type="match status" value="1"/>
</dbReference>
<dbReference type="InterPro" id="IPR016024">
    <property type="entry name" value="ARM-type_fold"/>
</dbReference>
<dbReference type="EMBL" id="JAVXUP010001590">
    <property type="protein sequence ID" value="KAK3009952.1"/>
    <property type="molecule type" value="Genomic_DNA"/>
</dbReference>
<dbReference type="SUPFAM" id="SSF48371">
    <property type="entry name" value="ARM repeat"/>
    <property type="match status" value="1"/>
</dbReference>
<sequence>MASLQELLSEEGFKGEKFLKSQKTVKFRDRTAPDESITLPIYICRDKNSFDFSKNITKKAFSRNGSSVYSSKRRDTESGRLNSRTVAEPAIDDVAIRAFISILSGYIGQYLRDESFRGNIREKCNSCFVRKKEDYDNGILANIQLGIQSIEKLVENPGAKQDLKVKSVRNAIGLLSVVASLNSKSSKDGSTCGTPNSDLSACAQLYLSVVYKLEKNDRISARHLLQVFCDSPFLARTHLLPELWEHFFLPHLLHLKIWYSKEVEFVLNSGYGDKEMKILALTKVYNDQIDMGTIKFALYYKEWLKTGVQAPPLPSVPLPSRSRRRSSDSFSSNSSIKKSLYRAVFGPTLERRSMDLDDQNGSSVNTRDFEEGERLCFDEDNGKQCSFSGSKRAAHRRSSSQSCRKSEDALWPETQKSDYFRFLICRSEAIENVDLMSSNGSIKKTVNASNNSSGDLDSAITTISSSDSLSNCETAIRVITKAWLDSHGDPTVEAKLAKASIIEGILEVLFASNEDEVLELAISILAEFVTRKESNGQIILKSDPLLEIFMRLLRSSTLFLKAAALLYLLKPRAKQMISTEWVPLVLRVLEFGDQLQTLFTVRFLPQVAAYYLLDQLLSGFDEDKNWENAKQVVSLGGLSLLVKRIEIGDICEKSKAAAVINSCIRADGRCRHYLASNLNRNSVLELLVLGKEKDYHGHAFSLLTELLCLHRTQRTELLNGLVSGWGSLNTMHILLVYLQRARPEERPIVAAMLLQLDLMGDPLKSSVYREEVVEAIIAALDCQIYNEKVQEQSARALLILGGRFSYTGEPAAEKWLLKQAGFAESSRDSFHRRNNDINDFMHLNEEDDAIEAWQRKIAIVLLRSGKKKFLEALSDSIANGIPCLARASLVTVSWMSSFFHSVGDQTLLSVACSILIPQLMESLNHDKDMEERVLASYSLLNLAKSSDSLSANLLLDKELMGQLQKLSQVTWTANAVISIIRSSSRQRSTK</sequence>
<proteinExistence type="predicted"/>
<dbReference type="InterPro" id="IPR056514">
    <property type="entry name" value="ARM_LIN_2nd"/>
</dbReference>
<dbReference type="InterPro" id="IPR056512">
    <property type="entry name" value="LIN_N"/>
</dbReference>
<protein>
    <submittedName>
        <fullName evidence="5">Uncharacterized protein</fullName>
    </submittedName>
</protein>
<evidence type="ECO:0000259" key="4">
    <source>
        <dbReference type="Pfam" id="PF23654"/>
    </source>
</evidence>
<gene>
    <name evidence="5" type="ORF">RJ639_011395</name>
</gene>
<dbReference type="Pfam" id="PF23568">
    <property type="entry name" value="ARM_LIN"/>
    <property type="match status" value="1"/>
</dbReference>
<feature type="domain" description="Putative E3 ubiquitin-protein ligase LIN ARM repeats" evidence="4">
    <location>
        <begin position="452"/>
        <end position="614"/>
    </location>
</feature>
<dbReference type="PANTHER" id="PTHR35549:SF3">
    <property type="entry name" value="E3 UBIQUITIN-PROTEIN LIGASE LIN"/>
    <property type="match status" value="1"/>
</dbReference>
<organism evidence="5 6">
    <name type="scientific">Escallonia herrerae</name>
    <dbReference type="NCBI Taxonomy" id="1293975"/>
    <lineage>
        <taxon>Eukaryota</taxon>
        <taxon>Viridiplantae</taxon>
        <taxon>Streptophyta</taxon>
        <taxon>Embryophyta</taxon>
        <taxon>Tracheophyta</taxon>
        <taxon>Spermatophyta</taxon>
        <taxon>Magnoliopsida</taxon>
        <taxon>eudicotyledons</taxon>
        <taxon>Gunneridae</taxon>
        <taxon>Pentapetalae</taxon>
        <taxon>asterids</taxon>
        <taxon>campanulids</taxon>
        <taxon>Escalloniales</taxon>
        <taxon>Escalloniaceae</taxon>
        <taxon>Escallonia</taxon>
    </lineage>
</organism>
<dbReference type="Pfam" id="PF23628">
    <property type="entry name" value="ARM_LIN_C"/>
    <property type="match status" value="1"/>
</dbReference>
<feature type="region of interest" description="Disordered" evidence="1">
    <location>
        <begin position="314"/>
        <end position="333"/>
    </location>
</feature>
<reference evidence="5" key="1">
    <citation type="submission" date="2022-12" db="EMBL/GenBank/DDBJ databases">
        <title>Draft genome assemblies for two species of Escallonia (Escalloniales).</title>
        <authorList>
            <person name="Chanderbali A."/>
            <person name="Dervinis C."/>
            <person name="Anghel I."/>
            <person name="Soltis D."/>
            <person name="Soltis P."/>
            <person name="Zapata F."/>
        </authorList>
    </citation>
    <scope>NUCLEOTIDE SEQUENCE</scope>
    <source>
        <strain evidence="5">UCBG64.0493</strain>
        <tissue evidence="5">Leaf</tissue>
    </source>
</reference>
<dbReference type="Gene3D" id="1.25.10.10">
    <property type="entry name" value="Leucine-rich Repeat Variant"/>
    <property type="match status" value="1"/>
</dbReference>
<accession>A0AA88VKV3</accession>
<dbReference type="Pfam" id="PF23654">
    <property type="entry name" value="ARM_LIN_2nd"/>
    <property type="match status" value="1"/>
</dbReference>
<name>A0AA88VKV3_9ASTE</name>
<feature type="domain" description="Putative E3 ubiquitin-protein ligase LIN N-terminal" evidence="2">
    <location>
        <begin position="94"/>
        <end position="320"/>
    </location>
</feature>
<dbReference type="AlphaFoldDB" id="A0AA88VKV3"/>
<evidence type="ECO:0000313" key="5">
    <source>
        <dbReference type="EMBL" id="KAK3009952.1"/>
    </source>
</evidence>
<evidence type="ECO:0000259" key="2">
    <source>
        <dbReference type="Pfam" id="PF23568"/>
    </source>
</evidence>
<feature type="domain" description="Putative E3 ubiquitin-protein ligase LIN ARM-like" evidence="3">
    <location>
        <begin position="615"/>
        <end position="980"/>
    </location>
</feature>
<evidence type="ECO:0000256" key="1">
    <source>
        <dbReference type="SAM" id="MobiDB-lite"/>
    </source>
</evidence>
<comment type="caution">
    <text evidence="5">The sequence shown here is derived from an EMBL/GenBank/DDBJ whole genome shotgun (WGS) entry which is preliminary data.</text>
</comment>